<evidence type="ECO:0000256" key="1">
    <source>
        <dbReference type="SAM" id="Phobius"/>
    </source>
</evidence>
<reference evidence="2" key="1">
    <citation type="submission" date="2022-06" db="EMBL/GenBank/DDBJ databases">
        <title>Isolation and Genomics of Futiania mangrovii gen. nov., sp. nov., a Rare and Metabolically-versatile member in the Class Alphaproteobacteria.</title>
        <authorList>
            <person name="Liu L."/>
            <person name="Huang W.-C."/>
            <person name="Pan J."/>
            <person name="Li J."/>
            <person name="Huang Y."/>
            <person name="Du H."/>
            <person name="Liu Y."/>
            <person name="Li M."/>
        </authorList>
    </citation>
    <scope>NUCLEOTIDE SEQUENCE</scope>
    <source>
        <strain evidence="2">FT118</strain>
    </source>
</reference>
<keyword evidence="1" id="KW-1133">Transmembrane helix</keyword>
<gene>
    <name evidence="2" type="ORF">NJQ99_01250</name>
</gene>
<keyword evidence="1" id="KW-0812">Transmembrane</keyword>
<accession>A0A9J6P8S4</accession>
<evidence type="ECO:0000313" key="2">
    <source>
        <dbReference type="EMBL" id="MCP1335029.1"/>
    </source>
</evidence>
<dbReference type="RefSeq" id="WP_269330989.1">
    <property type="nucleotide sequence ID" value="NZ_JAMZFT010000001.1"/>
</dbReference>
<organism evidence="2 3">
    <name type="scientific">Futiania mangrovi</name>
    <dbReference type="NCBI Taxonomy" id="2959716"/>
    <lineage>
        <taxon>Bacteria</taxon>
        <taxon>Pseudomonadati</taxon>
        <taxon>Pseudomonadota</taxon>
        <taxon>Alphaproteobacteria</taxon>
        <taxon>Futianiales</taxon>
        <taxon>Futianiaceae</taxon>
        <taxon>Futiania</taxon>
    </lineage>
</organism>
<evidence type="ECO:0000313" key="3">
    <source>
        <dbReference type="Proteomes" id="UP001055804"/>
    </source>
</evidence>
<feature type="transmembrane region" description="Helical" evidence="1">
    <location>
        <begin position="20"/>
        <end position="42"/>
    </location>
</feature>
<sequence length="60" mass="6206">MERTGDKFLESVEPGRVGRGPAMLLAAGAAAGLLVLFGEALAKGYEDLYFAGLLTALGCF</sequence>
<dbReference type="Proteomes" id="UP001055804">
    <property type="component" value="Unassembled WGS sequence"/>
</dbReference>
<dbReference type="EMBL" id="JAMZFT010000001">
    <property type="protein sequence ID" value="MCP1335029.1"/>
    <property type="molecule type" value="Genomic_DNA"/>
</dbReference>
<comment type="caution">
    <text evidence="2">The sequence shown here is derived from an EMBL/GenBank/DDBJ whole genome shotgun (WGS) entry which is preliminary data.</text>
</comment>
<proteinExistence type="predicted"/>
<keyword evidence="1" id="KW-0472">Membrane</keyword>
<name>A0A9J6P8S4_9PROT</name>
<dbReference type="AlphaFoldDB" id="A0A9J6P8S4"/>
<keyword evidence="3" id="KW-1185">Reference proteome</keyword>
<protein>
    <submittedName>
        <fullName evidence="2">Uncharacterized protein</fullName>
    </submittedName>
</protein>